<dbReference type="InterPro" id="IPR032710">
    <property type="entry name" value="NTF2-like_dom_sf"/>
</dbReference>
<organism evidence="2 3">
    <name type="scientific">Ralstonia mojiangensis</name>
    <dbReference type="NCBI Taxonomy" id="2953895"/>
    <lineage>
        <taxon>Bacteria</taxon>
        <taxon>Pseudomonadati</taxon>
        <taxon>Pseudomonadota</taxon>
        <taxon>Betaproteobacteria</taxon>
        <taxon>Burkholderiales</taxon>
        <taxon>Burkholderiaceae</taxon>
        <taxon>Ralstonia</taxon>
    </lineage>
</organism>
<evidence type="ECO:0000313" key="3">
    <source>
        <dbReference type="Proteomes" id="UP001164374"/>
    </source>
</evidence>
<dbReference type="Proteomes" id="UP001164374">
    <property type="component" value="Unassembled WGS sequence"/>
</dbReference>
<dbReference type="SUPFAM" id="SSF54427">
    <property type="entry name" value="NTF2-like"/>
    <property type="match status" value="1"/>
</dbReference>
<dbReference type="EMBL" id="JAOCQJ010000004">
    <property type="protein sequence ID" value="MCT7317338.1"/>
    <property type="molecule type" value="Genomic_DNA"/>
</dbReference>
<gene>
    <name evidence="2" type="ORF">N5I87_15115</name>
</gene>
<dbReference type="RefSeq" id="WP_260800069.1">
    <property type="nucleotide sequence ID" value="NZ_JAOCQJ010000004.1"/>
</dbReference>
<accession>A0AAE3I458</accession>
<protein>
    <submittedName>
        <fullName evidence="2">Nuclear transport factor 2 family protein</fullName>
    </submittedName>
</protein>
<sequence length="125" mass="13300">MNLNEAIEKMQVLCRSGDAQAFYREMFADDAAVSGEGAPGITTGSELLPALTEMLKTTPHLSIRAVRTTDLGDGAAITWLEWTSPTADGTPGETIAFRSLTVWRKRGASWVIAADMYGSGAFAAS</sequence>
<dbReference type="Pfam" id="PF14534">
    <property type="entry name" value="DUF4440"/>
    <property type="match status" value="1"/>
</dbReference>
<feature type="domain" description="DUF4440" evidence="1">
    <location>
        <begin position="15"/>
        <end position="112"/>
    </location>
</feature>
<reference evidence="2" key="1">
    <citation type="journal article" date="2023" name="Front. Microbiol.">
        <title>Ralstonia chuxiongensis sp. nov., Ralstonia mojiangensis sp. nov., and Ralstonia soli sp. nov., isolated from tobacco fields, are three novel species in the family Burkholderiaceae.</title>
        <authorList>
            <person name="Lu C.H."/>
            <person name="Zhang Y.Y."/>
            <person name="Jiang N."/>
            <person name="Chen W."/>
            <person name="Shao X."/>
            <person name="Zhao Z.M."/>
            <person name="Lu W.L."/>
            <person name="Hu X."/>
            <person name="Xi Y.X."/>
            <person name="Zou S.Y."/>
            <person name="Wei Q.J."/>
            <person name="Lin Z.L."/>
            <person name="Gong L."/>
            <person name="Gai X.T."/>
            <person name="Zhang L.Q."/>
            <person name="Li J.Y."/>
            <person name="Jin Y."/>
            <person name="Xia Z.Y."/>
        </authorList>
    </citation>
    <scope>NUCLEOTIDE SEQUENCE</scope>
    <source>
        <strain evidence="2">22TCCZM01-4</strain>
    </source>
</reference>
<evidence type="ECO:0000259" key="1">
    <source>
        <dbReference type="Pfam" id="PF14534"/>
    </source>
</evidence>
<dbReference type="InterPro" id="IPR027843">
    <property type="entry name" value="DUF4440"/>
</dbReference>
<reference evidence="2" key="2">
    <citation type="submission" date="2023-02" db="EMBL/GenBank/DDBJ databases">
        <authorList>
            <person name="Lu C.-H."/>
        </authorList>
    </citation>
    <scope>NUCLEOTIDE SEQUENCE</scope>
    <source>
        <strain evidence="2">22TCCZM01-4</strain>
    </source>
</reference>
<evidence type="ECO:0000313" key="2">
    <source>
        <dbReference type="EMBL" id="MCT7317338.1"/>
    </source>
</evidence>
<comment type="caution">
    <text evidence="2">The sequence shown here is derived from an EMBL/GenBank/DDBJ whole genome shotgun (WGS) entry which is preliminary data.</text>
</comment>
<dbReference type="Gene3D" id="3.10.450.50">
    <property type="match status" value="1"/>
</dbReference>
<name>A0AAE3I458_9RALS</name>
<dbReference type="AlphaFoldDB" id="A0AAE3I458"/>
<proteinExistence type="predicted"/>